<protein>
    <submittedName>
        <fullName evidence="8">Flavone 3-O-methyltransferase 1</fullName>
    </submittedName>
</protein>
<organism evidence="8 9">
    <name type="scientific">Striga hermonthica</name>
    <name type="common">Purple witchweed</name>
    <name type="synonym">Buchnera hermonthica</name>
    <dbReference type="NCBI Taxonomy" id="68872"/>
    <lineage>
        <taxon>Eukaryota</taxon>
        <taxon>Viridiplantae</taxon>
        <taxon>Streptophyta</taxon>
        <taxon>Embryophyta</taxon>
        <taxon>Tracheophyta</taxon>
        <taxon>Spermatophyta</taxon>
        <taxon>Magnoliopsida</taxon>
        <taxon>eudicotyledons</taxon>
        <taxon>Gunneridae</taxon>
        <taxon>Pentapetalae</taxon>
        <taxon>asterids</taxon>
        <taxon>lamiids</taxon>
        <taxon>Lamiales</taxon>
        <taxon>Orobanchaceae</taxon>
        <taxon>Buchnereae</taxon>
        <taxon>Striga</taxon>
    </lineage>
</organism>
<dbReference type="Pfam" id="PF08100">
    <property type="entry name" value="Dimerisation"/>
    <property type="match status" value="1"/>
</dbReference>
<dbReference type="Proteomes" id="UP001153555">
    <property type="component" value="Unassembled WGS sequence"/>
</dbReference>
<dbReference type="Gene3D" id="3.40.50.150">
    <property type="entry name" value="Vaccinia Virus protein VP39"/>
    <property type="match status" value="1"/>
</dbReference>
<comment type="caution">
    <text evidence="8">The sequence shown here is derived from an EMBL/GenBank/DDBJ whole genome shotgun (WGS) entry which is preliminary data.</text>
</comment>
<evidence type="ECO:0000313" key="8">
    <source>
        <dbReference type="EMBL" id="CAA0817118.1"/>
    </source>
</evidence>
<evidence type="ECO:0000256" key="2">
    <source>
        <dbReference type="ARBA" id="ARBA00022679"/>
    </source>
</evidence>
<name>A0A9N7R982_STRHE</name>
<proteinExistence type="inferred from homology"/>
<feature type="active site" description="Proton acceptor" evidence="5">
    <location>
        <position position="259"/>
    </location>
</feature>
<feature type="domain" description="O-methyltransferase dimerisation" evidence="7">
    <location>
        <begin position="19"/>
        <end position="107"/>
    </location>
</feature>
<keyword evidence="1" id="KW-0489">Methyltransferase</keyword>
<evidence type="ECO:0000313" key="9">
    <source>
        <dbReference type="Proteomes" id="UP001153555"/>
    </source>
</evidence>
<dbReference type="InterPro" id="IPR036388">
    <property type="entry name" value="WH-like_DNA-bd_sf"/>
</dbReference>
<dbReference type="SUPFAM" id="SSF46785">
    <property type="entry name" value="Winged helix' DNA-binding domain"/>
    <property type="match status" value="1"/>
</dbReference>
<dbReference type="InterPro" id="IPR012967">
    <property type="entry name" value="COMT_dimerisation"/>
</dbReference>
<dbReference type="GO" id="GO:0008757">
    <property type="term" value="F:S-adenosylmethionine-dependent methyltransferase activity"/>
    <property type="evidence" value="ECO:0007669"/>
    <property type="project" value="UniProtKB-ARBA"/>
</dbReference>
<dbReference type="SUPFAM" id="SSF53335">
    <property type="entry name" value="S-adenosyl-L-methionine-dependent methyltransferases"/>
    <property type="match status" value="1"/>
</dbReference>
<dbReference type="FunFam" id="3.40.50.150:FF:000061">
    <property type="entry name" value="Caffeic acid O-methyltransferase"/>
    <property type="match status" value="1"/>
</dbReference>
<accession>A0A9N7R982</accession>
<dbReference type="AlphaFoldDB" id="A0A9N7R982"/>
<dbReference type="PROSITE" id="PS51683">
    <property type="entry name" value="SAM_OMT_II"/>
    <property type="match status" value="1"/>
</dbReference>
<evidence type="ECO:0000256" key="3">
    <source>
        <dbReference type="ARBA" id="ARBA00022691"/>
    </source>
</evidence>
<reference evidence="8" key="1">
    <citation type="submission" date="2019-12" db="EMBL/GenBank/DDBJ databases">
        <authorList>
            <person name="Scholes J."/>
        </authorList>
    </citation>
    <scope>NUCLEOTIDE SEQUENCE</scope>
</reference>
<evidence type="ECO:0000259" key="7">
    <source>
        <dbReference type="Pfam" id="PF08100"/>
    </source>
</evidence>
<evidence type="ECO:0000259" key="6">
    <source>
        <dbReference type="Pfam" id="PF00891"/>
    </source>
</evidence>
<dbReference type="InterPro" id="IPR016461">
    <property type="entry name" value="COMT-like"/>
</dbReference>
<keyword evidence="2" id="KW-0808">Transferase</keyword>
<gene>
    <name evidence="8" type="ORF">SHERM_16795</name>
</gene>
<dbReference type="GO" id="GO:0009813">
    <property type="term" value="P:flavonoid biosynthetic process"/>
    <property type="evidence" value="ECO:0007669"/>
    <property type="project" value="UniProtKB-ARBA"/>
</dbReference>
<comment type="similarity">
    <text evidence="4">Belongs to the class I-like SAM-binding methyltransferase superfamily. Cation-independent O-methyltransferase family. COMT subfamily.</text>
</comment>
<dbReference type="GO" id="GO:0046983">
    <property type="term" value="F:protein dimerization activity"/>
    <property type="evidence" value="ECO:0007669"/>
    <property type="project" value="InterPro"/>
</dbReference>
<dbReference type="InterPro" id="IPR029063">
    <property type="entry name" value="SAM-dependent_MTases_sf"/>
</dbReference>
<dbReference type="GO" id="GO:0008171">
    <property type="term" value="F:O-methyltransferase activity"/>
    <property type="evidence" value="ECO:0007669"/>
    <property type="project" value="InterPro"/>
</dbReference>
<keyword evidence="3" id="KW-0949">S-adenosyl-L-methionine</keyword>
<dbReference type="GO" id="GO:0032259">
    <property type="term" value="P:methylation"/>
    <property type="evidence" value="ECO:0007669"/>
    <property type="project" value="UniProtKB-KW"/>
</dbReference>
<dbReference type="Gene3D" id="1.10.10.10">
    <property type="entry name" value="Winged helix-like DNA-binding domain superfamily/Winged helix DNA-binding domain"/>
    <property type="match status" value="1"/>
</dbReference>
<sequence length="355" mass="39235">MANSSLPSDEESCLFATRLVTASILPAVLKCAVELDLLEIIKREGPGGSASAAELAAQIASRNPDATLMLDRILSLLTAAGVLECCLAGEGAQRRYMLAPVCKLLTRNEDGASLAPLLLMNQDRPFMETWFHLKDAIVEGGMPFERAHGMSAFEYTKKDIRFNKLFNEAMGQQSTLFMNKLLELYRGFEGLNSLVDVGGGIGASLRMIVSKYPSIKGINFDLSHVIHNAPPHPRVEHVSGDMFVSVPKGDAVFMKWICHDWSDSQCVKLLRNCCEAVPAEKGKVIIVDLILPDMPINTDLYSYIGFTVDMSMMAYNPGGKERTEKEFQALAKQSGFKDFRKVCSTFGTWIMELYK</sequence>
<dbReference type="InterPro" id="IPR036390">
    <property type="entry name" value="WH_DNA-bd_sf"/>
</dbReference>
<dbReference type="Pfam" id="PF00891">
    <property type="entry name" value="Methyltransf_2"/>
    <property type="match status" value="1"/>
</dbReference>
<keyword evidence="9" id="KW-1185">Reference proteome</keyword>
<dbReference type="InterPro" id="IPR001077">
    <property type="entry name" value="COMT_C"/>
</dbReference>
<dbReference type="EMBL" id="CACSLK010015718">
    <property type="protein sequence ID" value="CAA0817118.1"/>
    <property type="molecule type" value="Genomic_DNA"/>
</dbReference>
<evidence type="ECO:0000256" key="4">
    <source>
        <dbReference type="ARBA" id="ARBA00034481"/>
    </source>
</evidence>
<feature type="domain" description="O-methyltransferase C-terminal" evidence="6">
    <location>
        <begin position="130"/>
        <end position="337"/>
    </location>
</feature>
<dbReference type="PIRSF" id="PIRSF005739">
    <property type="entry name" value="O-mtase"/>
    <property type="match status" value="1"/>
</dbReference>
<dbReference type="FunFam" id="1.10.10.10:FF:000357">
    <property type="entry name" value="Caffeic acid 3-O-methyltransferase"/>
    <property type="match status" value="1"/>
</dbReference>
<evidence type="ECO:0000256" key="5">
    <source>
        <dbReference type="PIRSR" id="PIRSR005739-1"/>
    </source>
</evidence>
<evidence type="ECO:0000256" key="1">
    <source>
        <dbReference type="ARBA" id="ARBA00022603"/>
    </source>
</evidence>
<dbReference type="PANTHER" id="PTHR11746">
    <property type="entry name" value="O-METHYLTRANSFERASE"/>
    <property type="match status" value="1"/>
</dbReference>
<dbReference type="OrthoDB" id="810006at2759"/>